<dbReference type="InterPro" id="IPR036415">
    <property type="entry name" value="Lamin_tail_dom_sf"/>
</dbReference>
<protein>
    <recommendedName>
        <fullName evidence="3">LTD domain-containing protein</fullName>
    </recommendedName>
</protein>
<dbReference type="InterPro" id="IPR032812">
    <property type="entry name" value="SbsA_Ig"/>
</dbReference>
<dbReference type="Pfam" id="PF13205">
    <property type="entry name" value="Big_5"/>
    <property type="match status" value="1"/>
</dbReference>
<feature type="domain" description="LTD" evidence="3">
    <location>
        <begin position="576"/>
        <end position="806"/>
    </location>
</feature>
<dbReference type="EMBL" id="VWSF01000027">
    <property type="protein sequence ID" value="KAA5540318.1"/>
    <property type="molecule type" value="Genomic_DNA"/>
</dbReference>
<keyword evidence="1 2" id="KW-0732">Signal</keyword>
<dbReference type="Gene3D" id="2.60.40.1220">
    <property type="match status" value="2"/>
</dbReference>
<evidence type="ECO:0000313" key="5">
    <source>
        <dbReference type="Proteomes" id="UP000323426"/>
    </source>
</evidence>
<name>A0A5M6CYL0_9BACT</name>
<dbReference type="InterPro" id="IPR014755">
    <property type="entry name" value="Cu-Rt/internalin_Ig-like"/>
</dbReference>
<evidence type="ECO:0000313" key="4">
    <source>
        <dbReference type="EMBL" id="KAA5540318.1"/>
    </source>
</evidence>
<dbReference type="Pfam" id="PF13585">
    <property type="entry name" value="CHU_C"/>
    <property type="match status" value="1"/>
</dbReference>
<dbReference type="Proteomes" id="UP000323426">
    <property type="component" value="Unassembled WGS sequence"/>
</dbReference>
<evidence type="ECO:0000259" key="3">
    <source>
        <dbReference type="PROSITE" id="PS51841"/>
    </source>
</evidence>
<feature type="signal peptide" evidence="2">
    <location>
        <begin position="1"/>
        <end position="18"/>
    </location>
</feature>
<dbReference type="Gene3D" id="2.60.40.1260">
    <property type="entry name" value="Lamin Tail domain"/>
    <property type="match status" value="2"/>
</dbReference>
<dbReference type="PROSITE" id="PS51841">
    <property type="entry name" value="LTD"/>
    <property type="match status" value="2"/>
</dbReference>
<evidence type="ECO:0000256" key="1">
    <source>
        <dbReference type="ARBA" id="ARBA00022729"/>
    </source>
</evidence>
<organism evidence="4 5">
    <name type="scientific">Adhaeribacter rhizoryzae</name>
    <dbReference type="NCBI Taxonomy" id="2607907"/>
    <lineage>
        <taxon>Bacteria</taxon>
        <taxon>Pseudomonadati</taxon>
        <taxon>Bacteroidota</taxon>
        <taxon>Cytophagia</taxon>
        <taxon>Cytophagales</taxon>
        <taxon>Hymenobacteraceae</taxon>
        <taxon>Adhaeribacter</taxon>
    </lineage>
</organism>
<gene>
    <name evidence="4" type="ORF">F0145_22685</name>
</gene>
<comment type="caution">
    <text evidence="4">The sequence shown here is derived from an EMBL/GenBank/DDBJ whole genome shotgun (WGS) entry which is preliminary data.</text>
</comment>
<dbReference type="AlphaFoldDB" id="A0A5M6CYL0"/>
<feature type="domain" description="LTD" evidence="3">
    <location>
        <begin position="303"/>
        <end position="431"/>
    </location>
</feature>
<dbReference type="InterPro" id="IPR001322">
    <property type="entry name" value="Lamin_tail_dom"/>
</dbReference>
<feature type="chain" id="PRO_5024335829" description="LTD domain-containing protein" evidence="2">
    <location>
        <begin position="19"/>
        <end position="862"/>
    </location>
</feature>
<proteinExistence type="predicted"/>
<sequence length="862" mass="95445">MRKILLLWLILCQFYTYAQLQENFSDGDFTHDPTWTGDTDYFTVNAAGQLQTNGPAVTGTELQLATPCQAVTGTTWEFFARLNLATSSGNYADIFLISDSANFKGRNNGYFVRIGGTPDEVSLFRKDAGGNPVYIINGRDGTIGATTNNVVKVKVTRDSESRWTLWVDVSGTGQNYQEEGQAIDATYQQSGYFGVLVKYSSANNQRFFFDDFIITDNAPPLLRQVQVINNLAINILFNEPVALPTAQNPENYLLQNIGQPLVAVRDATNPALVHLTFAQAFPAGTHTLIVSGLTDLYGNKLVAPQTTTFSYNPPVAINYREVRINEVLADVNPTVGLPAAEFIELYNNSSKTINLQGWQYADATTARGTLPAYILTPNSYVILCRVTDTTAFRPFGNVLGLSVFPTLNDSGDEVRLFNNTGQLIDKIIYTTAWYQDARKAEGGWSLELINPLLNCSEATNWIAATDPSGGTPGKQNSVYSNTPDTQPPTLLKTEVMAGNQLKLTFSENLDSLTARNIAAYTVSPAINITAVTFTGKTYQQVLLTLANNLQPRQVYEITVRQVRDCAGNLSSEAKATVVLPEPAAIGDVVINEILFNPRSGGVDFVEIVNRSIKYIDLKNWQLGNLQPDSASDKKIITEESLVMAPGEYLLLTTRPDVVQAHYPAAKPEAFIKMDRLPSFPDEQGTVLLIEANQKLMDRFAYHEDMHFKLLADVNGVSLERIRLQGDSSATNWHSAASSVNYATPGYKNSQYFEQTPSTQFFNIEPKIFTPDEDGENDFTTINYRTEAAGFVTNITVYDASGREIKRLVKNELLAQNGFFRWDGLDDRGRKVPVGYYVLFIELFNLQGQVKAYKETVVVGTRF</sequence>
<evidence type="ECO:0000256" key="2">
    <source>
        <dbReference type="SAM" id="SignalP"/>
    </source>
</evidence>
<keyword evidence="5" id="KW-1185">Reference proteome</keyword>
<reference evidence="4 5" key="1">
    <citation type="submission" date="2019-09" db="EMBL/GenBank/DDBJ databases">
        <title>Genome sequence and assembly of Adhaeribacter sp.</title>
        <authorList>
            <person name="Chhetri G."/>
        </authorList>
    </citation>
    <scope>NUCLEOTIDE SEQUENCE [LARGE SCALE GENOMIC DNA]</scope>
    <source>
        <strain evidence="4 5">DK36</strain>
    </source>
</reference>
<dbReference type="SUPFAM" id="SSF74853">
    <property type="entry name" value="Lamin A/C globular tail domain"/>
    <property type="match status" value="2"/>
</dbReference>
<dbReference type="Gene3D" id="2.60.40.4070">
    <property type="match status" value="1"/>
</dbReference>
<accession>A0A5M6CYL0</accession>
<dbReference type="Pfam" id="PF00932">
    <property type="entry name" value="LTD"/>
    <property type="match status" value="2"/>
</dbReference>